<reference evidence="1" key="1">
    <citation type="journal article" date="2014" name="Front. Microbiol.">
        <title>High frequency of phylogenetically diverse reductive dehalogenase-homologous genes in deep subseafloor sedimentary metagenomes.</title>
        <authorList>
            <person name="Kawai M."/>
            <person name="Futagami T."/>
            <person name="Toyoda A."/>
            <person name="Takaki Y."/>
            <person name="Nishi S."/>
            <person name="Hori S."/>
            <person name="Arai W."/>
            <person name="Tsubouchi T."/>
            <person name="Morono Y."/>
            <person name="Uchiyama I."/>
            <person name="Ito T."/>
            <person name="Fujiyama A."/>
            <person name="Inagaki F."/>
            <person name="Takami H."/>
        </authorList>
    </citation>
    <scope>NUCLEOTIDE SEQUENCE</scope>
    <source>
        <strain evidence="1">Expedition CK06-06</strain>
    </source>
</reference>
<protein>
    <submittedName>
        <fullName evidence="1">Uncharacterized protein</fullName>
    </submittedName>
</protein>
<comment type="caution">
    <text evidence="1">The sequence shown here is derived from an EMBL/GenBank/DDBJ whole genome shotgun (WGS) entry which is preliminary data.</text>
</comment>
<dbReference type="AlphaFoldDB" id="X1JA08"/>
<gene>
    <name evidence="1" type="ORF">S03H2_47953</name>
</gene>
<accession>X1JA08</accession>
<evidence type="ECO:0000313" key="1">
    <source>
        <dbReference type="EMBL" id="GAH75209.1"/>
    </source>
</evidence>
<organism evidence="1">
    <name type="scientific">marine sediment metagenome</name>
    <dbReference type="NCBI Taxonomy" id="412755"/>
    <lineage>
        <taxon>unclassified sequences</taxon>
        <taxon>metagenomes</taxon>
        <taxon>ecological metagenomes</taxon>
    </lineage>
</organism>
<sequence length="47" mass="5192">MVRTKTTKKKIAPTRSKPNLINAVNEAIKGTKDAKLGVSLSMIRRLI</sequence>
<dbReference type="EMBL" id="BARU01030193">
    <property type="protein sequence ID" value="GAH75209.1"/>
    <property type="molecule type" value="Genomic_DNA"/>
</dbReference>
<proteinExistence type="predicted"/>
<name>X1JA08_9ZZZZ</name>
<feature type="non-terminal residue" evidence="1">
    <location>
        <position position="47"/>
    </location>
</feature>